<reference evidence="1" key="2">
    <citation type="journal article" date="2015" name="Data Brief">
        <title>Shoot transcriptome of the giant reed, Arundo donax.</title>
        <authorList>
            <person name="Barrero R.A."/>
            <person name="Guerrero F.D."/>
            <person name="Moolhuijzen P."/>
            <person name="Goolsby J.A."/>
            <person name="Tidwell J."/>
            <person name="Bellgard S.E."/>
            <person name="Bellgard M.I."/>
        </authorList>
    </citation>
    <scope>NUCLEOTIDE SEQUENCE</scope>
    <source>
        <tissue evidence="1">Shoot tissue taken approximately 20 cm above the soil surface</tissue>
    </source>
</reference>
<accession>A0A0A8XQ02</accession>
<sequence>MEVSLAMAVVLTLDQMFGKPSLLRSWSS</sequence>
<dbReference type="EMBL" id="GBRH01282064">
    <property type="protein sequence ID" value="JAD15831.1"/>
    <property type="molecule type" value="Transcribed_RNA"/>
</dbReference>
<organism evidence="1">
    <name type="scientific">Arundo donax</name>
    <name type="common">Giant reed</name>
    <name type="synonym">Donax arundinaceus</name>
    <dbReference type="NCBI Taxonomy" id="35708"/>
    <lineage>
        <taxon>Eukaryota</taxon>
        <taxon>Viridiplantae</taxon>
        <taxon>Streptophyta</taxon>
        <taxon>Embryophyta</taxon>
        <taxon>Tracheophyta</taxon>
        <taxon>Spermatophyta</taxon>
        <taxon>Magnoliopsida</taxon>
        <taxon>Liliopsida</taxon>
        <taxon>Poales</taxon>
        <taxon>Poaceae</taxon>
        <taxon>PACMAD clade</taxon>
        <taxon>Arundinoideae</taxon>
        <taxon>Arundineae</taxon>
        <taxon>Arundo</taxon>
    </lineage>
</organism>
<dbReference type="AlphaFoldDB" id="A0A0A8XQ02"/>
<name>A0A0A8XQ02_ARUDO</name>
<reference evidence="1" key="1">
    <citation type="submission" date="2014-09" db="EMBL/GenBank/DDBJ databases">
        <authorList>
            <person name="Magalhaes I.L.F."/>
            <person name="Oliveira U."/>
            <person name="Santos F.R."/>
            <person name="Vidigal T.H.D.A."/>
            <person name="Brescovit A.D."/>
            <person name="Santos A.J."/>
        </authorList>
    </citation>
    <scope>NUCLEOTIDE SEQUENCE</scope>
    <source>
        <tissue evidence="1">Shoot tissue taken approximately 20 cm above the soil surface</tissue>
    </source>
</reference>
<proteinExistence type="predicted"/>
<protein>
    <submittedName>
        <fullName evidence="1">Uncharacterized protein</fullName>
    </submittedName>
</protein>
<evidence type="ECO:0000313" key="1">
    <source>
        <dbReference type="EMBL" id="JAD15831.1"/>
    </source>
</evidence>